<proteinExistence type="predicted"/>
<accession>A0ABY4WKV4</accession>
<keyword evidence="2" id="KW-1185">Reference proteome</keyword>
<dbReference type="EMBL" id="CP098755">
    <property type="protein sequence ID" value="USG67798.1"/>
    <property type="molecule type" value="Genomic_DNA"/>
</dbReference>
<dbReference type="Proteomes" id="UP001056500">
    <property type="component" value="Chromosome"/>
</dbReference>
<organism evidence="1 2">
    <name type="scientific">Brevibacillus ruminantium</name>
    <dbReference type="NCBI Taxonomy" id="2950604"/>
    <lineage>
        <taxon>Bacteria</taxon>
        <taxon>Bacillati</taxon>
        <taxon>Bacillota</taxon>
        <taxon>Bacilli</taxon>
        <taxon>Bacillales</taxon>
        <taxon>Paenibacillaceae</taxon>
        <taxon>Brevibacillus</taxon>
    </lineage>
</organism>
<protein>
    <submittedName>
        <fullName evidence="1">Uncharacterized protein</fullName>
    </submittedName>
</protein>
<gene>
    <name evidence="1" type="ORF">NDK47_11195</name>
</gene>
<reference evidence="1" key="1">
    <citation type="submission" date="2022-06" db="EMBL/GenBank/DDBJ databases">
        <title>Genome sequencing of Brevibacillus sp. BB3-R1.</title>
        <authorList>
            <person name="Heo J."/>
            <person name="Lee D."/>
            <person name="Won M."/>
            <person name="Han B.-H."/>
            <person name="Hong S.-B."/>
            <person name="Kwon S.-W."/>
        </authorList>
    </citation>
    <scope>NUCLEOTIDE SEQUENCE</scope>
    <source>
        <strain evidence="1">BB3-R1</strain>
    </source>
</reference>
<evidence type="ECO:0000313" key="1">
    <source>
        <dbReference type="EMBL" id="USG67798.1"/>
    </source>
</evidence>
<sequence>MLPTSGIKWVSFTFSFYPQLAWVEDASKNAAYACTSSIPAGETVSIFAESERMGEQGETITASGGTINLKLLYRRERAVHSDKLGIDEWRYGFALQ</sequence>
<dbReference type="RefSeq" id="WP_251874892.1">
    <property type="nucleotide sequence ID" value="NZ_CP098755.1"/>
</dbReference>
<evidence type="ECO:0000313" key="2">
    <source>
        <dbReference type="Proteomes" id="UP001056500"/>
    </source>
</evidence>
<name>A0ABY4WKV4_9BACL</name>